<evidence type="ECO:0000256" key="2">
    <source>
        <dbReference type="ARBA" id="ARBA00022448"/>
    </source>
</evidence>
<name>A0A0R1WR26_9LACO</name>
<dbReference type="Gene3D" id="1.20.1250.20">
    <property type="entry name" value="MFS general substrate transporter like domains"/>
    <property type="match status" value="2"/>
</dbReference>
<dbReference type="eggNOG" id="COG2814">
    <property type="taxonomic scope" value="Bacteria"/>
</dbReference>
<evidence type="ECO:0000313" key="9">
    <source>
        <dbReference type="Proteomes" id="UP000051054"/>
    </source>
</evidence>
<dbReference type="GO" id="GO:0005886">
    <property type="term" value="C:plasma membrane"/>
    <property type="evidence" value="ECO:0007669"/>
    <property type="project" value="UniProtKB-SubCell"/>
</dbReference>
<dbReference type="InterPro" id="IPR011701">
    <property type="entry name" value="MFS"/>
</dbReference>
<dbReference type="PANTHER" id="PTHR42718">
    <property type="entry name" value="MAJOR FACILITATOR SUPERFAMILY MULTIDRUG TRANSPORTER MFSC"/>
    <property type="match status" value="1"/>
</dbReference>
<feature type="domain" description="Major facilitator superfamily (MFS) profile" evidence="7">
    <location>
        <begin position="12"/>
        <end position="462"/>
    </location>
</feature>
<feature type="transmembrane region" description="Helical" evidence="6">
    <location>
        <begin position="197"/>
        <end position="216"/>
    </location>
</feature>
<comment type="subcellular location">
    <subcellularLocation>
        <location evidence="1">Cell membrane</location>
        <topology evidence="1">Multi-pass membrane protein</topology>
    </subcellularLocation>
</comment>
<evidence type="ECO:0000256" key="4">
    <source>
        <dbReference type="ARBA" id="ARBA00022989"/>
    </source>
</evidence>
<feature type="transmembrane region" description="Helical" evidence="6">
    <location>
        <begin position="256"/>
        <end position="277"/>
    </location>
</feature>
<keyword evidence="3 6" id="KW-0812">Transmembrane</keyword>
<proteinExistence type="predicted"/>
<keyword evidence="5 6" id="KW-0472">Membrane</keyword>
<sequence length="462" mass="50169">MEKVKSKNIYVAIFSAAIVTFLGILNETSMNVTYPTLVKEFNIPLSSVQWITTGYLLTVTIMMGTTAYLLRQFKARYLHLAATLMFTLGIIICATTNNFGLMMVGRVIQGMATGITSPIMFHLIFTQIPRNKLGVMTGMAGMVISFAPALGPTYGGAVLGAFGWRMIFWLLIPLIIIAMILGQIYIRTEATGNDKPFSYLAFVLMGISLVSFIYGMSLIGSIGFALKFWLFMLSGLVFGAAFIFTNNHGKSQLLHLGIFLNPSIALAGFTYFCLQFINIGLSVAIPVYSQYALGASSLLAGFILLPGSVIGAFSAPIGGHVADNYGPKRPIMLGISMIVLGTLGFILTQNLLTPMFILGIYIIVRVGFNISFANTMSNATTLVDHKHSSDVNSSFNVLQQFAGSLGVSIATAIISINQKNGVGSIAHRTFIGGKYVFMMFFFLAFCAFIAIILNFKHQSKNK</sequence>
<evidence type="ECO:0000313" key="8">
    <source>
        <dbReference type="EMBL" id="KRM20065.1"/>
    </source>
</evidence>
<feature type="transmembrane region" description="Helical" evidence="6">
    <location>
        <begin position="331"/>
        <end position="349"/>
    </location>
</feature>
<feature type="transmembrane region" description="Helical" evidence="6">
    <location>
        <begin position="48"/>
        <end position="70"/>
    </location>
</feature>
<dbReference type="PRINTS" id="PR01036">
    <property type="entry name" value="TCRTETB"/>
</dbReference>
<reference evidence="8 9" key="1">
    <citation type="journal article" date="2015" name="Genome Announc.">
        <title>Expanding the biotechnology potential of lactobacilli through comparative genomics of 213 strains and associated genera.</title>
        <authorList>
            <person name="Sun Z."/>
            <person name="Harris H.M."/>
            <person name="McCann A."/>
            <person name="Guo C."/>
            <person name="Argimon S."/>
            <person name="Zhang W."/>
            <person name="Yang X."/>
            <person name="Jeffery I.B."/>
            <person name="Cooney J.C."/>
            <person name="Kagawa T.F."/>
            <person name="Liu W."/>
            <person name="Song Y."/>
            <person name="Salvetti E."/>
            <person name="Wrobel A."/>
            <person name="Rasinkangas P."/>
            <person name="Parkhill J."/>
            <person name="Rea M.C."/>
            <person name="O'Sullivan O."/>
            <person name="Ritari J."/>
            <person name="Douillard F.P."/>
            <person name="Paul Ross R."/>
            <person name="Yang R."/>
            <person name="Briner A.E."/>
            <person name="Felis G.E."/>
            <person name="de Vos W.M."/>
            <person name="Barrangou R."/>
            <person name="Klaenhammer T.R."/>
            <person name="Caufield P.W."/>
            <person name="Cui Y."/>
            <person name="Zhang H."/>
            <person name="O'Toole P.W."/>
        </authorList>
    </citation>
    <scope>NUCLEOTIDE SEQUENCE [LARGE SCALE GENOMIC DNA]</scope>
    <source>
        <strain evidence="8 9">DSM 18933</strain>
    </source>
</reference>
<evidence type="ECO:0000256" key="5">
    <source>
        <dbReference type="ARBA" id="ARBA00023136"/>
    </source>
</evidence>
<feature type="transmembrane region" description="Helical" evidence="6">
    <location>
        <begin position="133"/>
        <end position="154"/>
    </location>
</feature>
<dbReference type="RefSeq" id="WP_025022645.1">
    <property type="nucleotide sequence ID" value="NZ_AZGD01000018.1"/>
</dbReference>
<gene>
    <name evidence="8" type="ORF">FC40_GL000942</name>
</gene>
<evidence type="ECO:0000256" key="1">
    <source>
        <dbReference type="ARBA" id="ARBA00004651"/>
    </source>
</evidence>
<feature type="transmembrane region" description="Helical" evidence="6">
    <location>
        <begin position="297"/>
        <end position="319"/>
    </location>
</feature>
<protein>
    <submittedName>
        <fullName evidence="8">MFS family major facilitator transporter</fullName>
    </submittedName>
</protein>
<feature type="transmembrane region" description="Helical" evidence="6">
    <location>
        <begin position="436"/>
        <end position="455"/>
    </location>
</feature>
<dbReference type="PROSITE" id="PS50850">
    <property type="entry name" value="MFS"/>
    <property type="match status" value="1"/>
</dbReference>
<keyword evidence="2" id="KW-0813">Transport</keyword>
<evidence type="ECO:0000256" key="3">
    <source>
        <dbReference type="ARBA" id="ARBA00022692"/>
    </source>
</evidence>
<dbReference type="OrthoDB" id="9816041at2"/>
<feature type="transmembrane region" description="Helical" evidence="6">
    <location>
        <begin position="77"/>
        <end position="101"/>
    </location>
</feature>
<feature type="transmembrane region" description="Helical" evidence="6">
    <location>
        <begin position="166"/>
        <end position="185"/>
    </location>
</feature>
<comment type="caution">
    <text evidence="8">The sequence shown here is derived from an EMBL/GenBank/DDBJ whole genome shotgun (WGS) entry which is preliminary data.</text>
</comment>
<dbReference type="AlphaFoldDB" id="A0A0R1WR26"/>
<keyword evidence="9" id="KW-1185">Reference proteome</keyword>
<keyword evidence="4 6" id="KW-1133">Transmembrane helix</keyword>
<feature type="transmembrane region" description="Helical" evidence="6">
    <location>
        <begin position="107"/>
        <end position="126"/>
    </location>
</feature>
<feature type="transmembrane region" description="Helical" evidence="6">
    <location>
        <begin position="397"/>
        <end position="416"/>
    </location>
</feature>
<dbReference type="PANTHER" id="PTHR42718:SF9">
    <property type="entry name" value="MAJOR FACILITATOR SUPERFAMILY MULTIDRUG TRANSPORTER MFSC"/>
    <property type="match status" value="1"/>
</dbReference>
<feature type="transmembrane region" description="Helical" evidence="6">
    <location>
        <begin position="355"/>
        <end position="376"/>
    </location>
</feature>
<accession>A0A0R1WR26</accession>
<organism evidence="8 9">
    <name type="scientific">Ligilactobacillus hayakitensis DSM 18933 = JCM 14209</name>
    <dbReference type="NCBI Taxonomy" id="1423755"/>
    <lineage>
        <taxon>Bacteria</taxon>
        <taxon>Bacillati</taxon>
        <taxon>Bacillota</taxon>
        <taxon>Bacilli</taxon>
        <taxon>Lactobacillales</taxon>
        <taxon>Lactobacillaceae</taxon>
        <taxon>Ligilactobacillus</taxon>
    </lineage>
</organism>
<feature type="transmembrane region" description="Helical" evidence="6">
    <location>
        <begin position="222"/>
        <end position="244"/>
    </location>
</feature>
<dbReference type="InterPro" id="IPR036259">
    <property type="entry name" value="MFS_trans_sf"/>
</dbReference>
<feature type="transmembrane region" description="Helical" evidence="6">
    <location>
        <begin position="9"/>
        <end position="28"/>
    </location>
</feature>
<dbReference type="PATRIC" id="fig|1423755.3.peg.999"/>
<dbReference type="InterPro" id="IPR020846">
    <property type="entry name" value="MFS_dom"/>
</dbReference>
<dbReference type="EMBL" id="AZGD01000018">
    <property type="protein sequence ID" value="KRM20065.1"/>
    <property type="molecule type" value="Genomic_DNA"/>
</dbReference>
<dbReference type="Proteomes" id="UP000051054">
    <property type="component" value="Unassembled WGS sequence"/>
</dbReference>
<evidence type="ECO:0000259" key="7">
    <source>
        <dbReference type="PROSITE" id="PS50850"/>
    </source>
</evidence>
<dbReference type="SUPFAM" id="SSF103473">
    <property type="entry name" value="MFS general substrate transporter"/>
    <property type="match status" value="1"/>
</dbReference>
<dbReference type="Pfam" id="PF07690">
    <property type="entry name" value="MFS_1"/>
    <property type="match status" value="1"/>
</dbReference>
<dbReference type="GO" id="GO:0022857">
    <property type="term" value="F:transmembrane transporter activity"/>
    <property type="evidence" value="ECO:0007669"/>
    <property type="project" value="InterPro"/>
</dbReference>
<evidence type="ECO:0000256" key="6">
    <source>
        <dbReference type="SAM" id="Phobius"/>
    </source>
</evidence>